<dbReference type="Pfam" id="PF00533">
    <property type="entry name" value="BRCT"/>
    <property type="match status" value="1"/>
</dbReference>
<dbReference type="InterPro" id="IPR032429">
    <property type="entry name" value="Nibrin_BRCT2"/>
</dbReference>
<dbReference type="CDD" id="cd22667">
    <property type="entry name" value="FHA_NBN"/>
    <property type="match status" value="1"/>
</dbReference>
<dbReference type="InterPro" id="IPR036420">
    <property type="entry name" value="BRCT_dom_sf"/>
</dbReference>
<dbReference type="GO" id="GO:0000781">
    <property type="term" value="C:chromosome, telomeric region"/>
    <property type="evidence" value="ECO:0007669"/>
    <property type="project" value="UniProtKB-SubCell"/>
</dbReference>
<dbReference type="InterPro" id="IPR040227">
    <property type="entry name" value="Nibrin-rel"/>
</dbReference>
<evidence type="ECO:0000313" key="14">
    <source>
        <dbReference type="EMBL" id="KFV20094.1"/>
    </source>
</evidence>
<gene>
    <name evidence="14" type="ORF">N340_10356</name>
</gene>
<sequence length="746" mass="82507">GEPYRLLSGTEYVVGRKNCTILIQDDQSISRNHAVLAVSHPETTSSQSLSVPTLTVRDTSKYGTFVNGSKLNGTSVSLQSGDRINFGVFESKFRVEYEPLVVCSSCLDVAQKTALNQAIQQLGGLVVNEWTKECTHLVMVSVKVTVKTICALICGRPIIKPEFFVELIKAIQSRQQLPNHESFYPPVDEPSIGTEKLDLSEHHERKRIFNGKTFVFLTAKQHKKLGPAVILGGGEAKLMTEGRKETSLLFSPEVCVVDVGLTNSQIPGSDSMRNWSDSILTVLQSKDLRAIPEAEIGLAVIFMSTEKYCNPQKQPGNKAATKSTPASAVVGHAISQSLAVDETIMPTAADNSTMCVADTEIEEQTCMEIENTPQMDRRGKMAFQDIAAVKKNSSTSGNLNVGTSIPGVNRTSGFSQKSHPVSPSKISEAGKPSECTSRHQSNSITNYFQVARKREKGEETSVPKLAKLGERSSPVSKCTEPTTSSVWNSGAEQHQKENNILEPNPIFPLEDTGLQLMRESGKLASDKTGTKTTSSEKHAPRKRKELDDLSEDKETLEIVFGSRDLDWEDQMADHDQEAQGNARKRRCLEAKGSRIQEVNVKQRDENKILKEEALGSVPTLETKNEIKQELPVLVRNQLINHNKLQDDSSNLPSRLLLTEFRSLVVSHPRQNSQLTGSTTYGGKKNFKMFKKVTYPGAGQLPYIIGGSDLVAHHAKKNSELEDWLRQEMEEQNRQAREESLADDLFR</sequence>
<dbReference type="InterPro" id="IPR001357">
    <property type="entry name" value="BRCT_dom"/>
</dbReference>
<evidence type="ECO:0000256" key="2">
    <source>
        <dbReference type="ARBA" id="ARBA00004574"/>
    </source>
</evidence>
<evidence type="ECO:0000259" key="13">
    <source>
        <dbReference type="PROSITE" id="PS50006"/>
    </source>
</evidence>
<keyword evidence="9" id="KW-0469">Meiosis</keyword>
<dbReference type="GO" id="GO:0016605">
    <property type="term" value="C:PML body"/>
    <property type="evidence" value="ECO:0007669"/>
    <property type="project" value="UniProtKB-SubCell"/>
</dbReference>
<dbReference type="PIRSF" id="PIRSF011869">
    <property type="entry name" value="Nibrin_animal"/>
    <property type="match status" value="1"/>
</dbReference>
<keyword evidence="5" id="KW-0227">DNA damage</keyword>
<dbReference type="Pfam" id="PF08599">
    <property type="entry name" value="Nbs1_C"/>
    <property type="match status" value="1"/>
</dbReference>
<dbReference type="GO" id="GO:0030870">
    <property type="term" value="C:Mre11 complex"/>
    <property type="evidence" value="ECO:0007669"/>
    <property type="project" value="InterPro"/>
</dbReference>
<dbReference type="Pfam" id="PF00498">
    <property type="entry name" value="FHA"/>
    <property type="match status" value="1"/>
</dbReference>
<evidence type="ECO:0000313" key="15">
    <source>
        <dbReference type="Proteomes" id="UP000053661"/>
    </source>
</evidence>
<evidence type="ECO:0000256" key="12">
    <source>
        <dbReference type="SAM" id="MobiDB-lite"/>
    </source>
</evidence>
<dbReference type="FunFam" id="3.40.50.10190:FF:000024">
    <property type="entry name" value="Nibrin"/>
    <property type="match status" value="1"/>
</dbReference>
<dbReference type="GO" id="GO:0003684">
    <property type="term" value="F:damaged DNA binding"/>
    <property type="evidence" value="ECO:0007669"/>
    <property type="project" value="TreeGrafter"/>
</dbReference>
<name>A0A093D4W2_TAUER</name>
<dbReference type="CDD" id="cd17741">
    <property type="entry name" value="BRCT_nibrin"/>
    <property type="match status" value="1"/>
</dbReference>
<dbReference type="Proteomes" id="UP000053661">
    <property type="component" value="Unassembled WGS sequence"/>
</dbReference>
<feature type="domain" description="FHA" evidence="13">
    <location>
        <begin position="12"/>
        <end position="71"/>
    </location>
</feature>
<keyword evidence="7" id="KW-0234">DNA repair</keyword>
<organism evidence="14 15">
    <name type="scientific">Tauraco erythrolophus</name>
    <name type="common">Red-crested turaco</name>
    <dbReference type="NCBI Taxonomy" id="121530"/>
    <lineage>
        <taxon>Eukaryota</taxon>
        <taxon>Metazoa</taxon>
        <taxon>Chordata</taxon>
        <taxon>Craniata</taxon>
        <taxon>Vertebrata</taxon>
        <taxon>Euteleostomi</taxon>
        <taxon>Archelosauria</taxon>
        <taxon>Archosauria</taxon>
        <taxon>Dinosauria</taxon>
        <taxon>Saurischia</taxon>
        <taxon>Theropoda</taxon>
        <taxon>Coelurosauria</taxon>
        <taxon>Aves</taxon>
        <taxon>Neognathae</taxon>
        <taxon>Neoaves</taxon>
        <taxon>Otidimorphae</taxon>
        <taxon>Musophagiformes</taxon>
        <taxon>Musophagidae</taxon>
        <taxon>Tauraco</taxon>
    </lineage>
</organism>
<dbReference type="GO" id="GO:0000723">
    <property type="term" value="P:telomere maintenance"/>
    <property type="evidence" value="ECO:0007669"/>
    <property type="project" value="InterPro"/>
</dbReference>
<dbReference type="PROSITE" id="PS50006">
    <property type="entry name" value="FHA_DOMAIN"/>
    <property type="match status" value="1"/>
</dbReference>
<keyword evidence="15" id="KW-1185">Reference proteome</keyword>
<keyword evidence="10" id="KW-0131">Cell cycle</keyword>
<reference evidence="14 15" key="1">
    <citation type="submission" date="2014-04" db="EMBL/GenBank/DDBJ databases">
        <title>Genome evolution of avian class.</title>
        <authorList>
            <person name="Zhang G."/>
            <person name="Li C."/>
        </authorList>
    </citation>
    <scope>NUCLEOTIDE SEQUENCE [LARGE SCALE GENOMIC DNA]</scope>
    <source>
        <strain evidence="14">BGI_N340</strain>
    </source>
</reference>
<dbReference type="SMART" id="SM00240">
    <property type="entry name" value="FHA"/>
    <property type="match status" value="1"/>
</dbReference>
<evidence type="ECO:0000256" key="10">
    <source>
        <dbReference type="ARBA" id="ARBA00023306"/>
    </source>
</evidence>
<evidence type="ECO:0000256" key="4">
    <source>
        <dbReference type="ARBA" id="ARBA00022454"/>
    </source>
</evidence>
<feature type="region of interest" description="Disordered" evidence="12">
    <location>
        <begin position="725"/>
        <end position="746"/>
    </location>
</feature>
<evidence type="ECO:0000256" key="5">
    <source>
        <dbReference type="ARBA" id="ARBA00022763"/>
    </source>
</evidence>
<dbReference type="SUPFAM" id="SSF52113">
    <property type="entry name" value="BRCT domain"/>
    <property type="match status" value="1"/>
</dbReference>
<dbReference type="InterPro" id="IPR043014">
    <property type="entry name" value="Nibrin_BRCT2_sf"/>
</dbReference>
<feature type="compositionally biased region" description="Polar residues" evidence="12">
    <location>
        <begin position="393"/>
        <end position="403"/>
    </location>
</feature>
<accession>A0A093D4W2</accession>
<keyword evidence="4" id="KW-0158">Chromosome</keyword>
<dbReference type="PANTHER" id="PTHR12162:SF0">
    <property type="entry name" value="NIBRIN"/>
    <property type="match status" value="1"/>
</dbReference>
<dbReference type="Gene3D" id="3.40.50.10190">
    <property type="entry name" value="BRCT domain"/>
    <property type="match status" value="1"/>
</dbReference>
<dbReference type="SMART" id="SM01348">
    <property type="entry name" value="Nbs1_C"/>
    <property type="match status" value="1"/>
</dbReference>
<proteinExistence type="inferred from homology"/>
<comment type="similarity">
    <text evidence="11">Belongs to the Nibrin family.</text>
</comment>
<dbReference type="PANTHER" id="PTHR12162">
    <property type="entry name" value="NIBRIN-RELATED"/>
    <property type="match status" value="1"/>
</dbReference>
<feature type="region of interest" description="Disordered" evidence="12">
    <location>
        <begin position="393"/>
        <end position="440"/>
    </location>
</feature>
<dbReference type="InterPro" id="IPR013908">
    <property type="entry name" value="Nibrin_C"/>
</dbReference>
<dbReference type="AlphaFoldDB" id="A0A093D4W2"/>
<keyword evidence="6" id="KW-0779">Telomere</keyword>
<dbReference type="Gene3D" id="2.60.200.20">
    <property type="match status" value="1"/>
</dbReference>
<dbReference type="GO" id="GO:0000724">
    <property type="term" value="P:double-strand break repair via homologous recombination"/>
    <property type="evidence" value="ECO:0007669"/>
    <property type="project" value="TreeGrafter"/>
</dbReference>
<evidence type="ECO:0000256" key="8">
    <source>
        <dbReference type="ARBA" id="ARBA00023242"/>
    </source>
</evidence>
<dbReference type="FunFam" id="2.60.200.20:FF:000017">
    <property type="entry name" value="Nibrin"/>
    <property type="match status" value="1"/>
</dbReference>
<evidence type="ECO:0000256" key="6">
    <source>
        <dbReference type="ARBA" id="ARBA00022895"/>
    </source>
</evidence>
<dbReference type="GO" id="GO:0051321">
    <property type="term" value="P:meiotic cell cycle"/>
    <property type="evidence" value="ECO:0007669"/>
    <property type="project" value="UniProtKB-KW"/>
</dbReference>
<dbReference type="GO" id="GO:0007095">
    <property type="term" value="P:mitotic G2 DNA damage checkpoint signaling"/>
    <property type="evidence" value="ECO:0007669"/>
    <property type="project" value="InterPro"/>
</dbReference>
<dbReference type="FunFam" id="3.40.50.10980:FF:000001">
    <property type="entry name" value="Nibrin"/>
    <property type="match status" value="1"/>
</dbReference>
<dbReference type="InterPro" id="IPR016592">
    <property type="entry name" value="Nibrin_met"/>
</dbReference>
<feature type="region of interest" description="Disordered" evidence="12">
    <location>
        <begin position="454"/>
        <end position="508"/>
    </location>
</feature>
<dbReference type="InterPro" id="IPR008984">
    <property type="entry name" value="SMAD_FHA_dom_sf"/>
</dbReference>
<dbReference type="Pfam" id="PF16508">
    <property type="entry name" value="NIBRIN_BRCT_II"/>
    <property type="match status" value="1"/>
</dbReference>
<feature type="compositionally biased region" description="Polar residues" evidence="12">
    <location>
        <begin position="473"/>
        <end position="492"/>
    </location>
</feature>
<feature type="non-terminal residue" evidence="14">
    <location>
        <position position="1"/>
    </location>
</feature>
<protein>
    <recommendedName>
        <fullName evidence="3">Nibrin</fullName>
    </recommendedName>
</protein>
<feature type="region of interest" description="Disordered" evidence="12">
    <location>
        <begin position="521"/>
        <end position="550"/>
    </location>
</feature>
<evidence type="ECO:0000256" key="11">
    <source>
        <dbReference type="ARBA" id="ARBA00044757"/>
    </source>
</evidence>
<dbReference type="EMBL" id="KL474474">
    <property type="protein sequence ID" value="KFV20094.1"/>
    <property type="molecule type" value="Genomic_DNA"/>
</dbReference>
<evidence type="ECO:0000256" key="9">
    <source>
        <dbReference type="ARBA" id="ARBA00023254"/>
    </source>
</evidence>
<keyword evidence="8" id="KW-0539">Nucleus</keyword>
<evidence type="ECO:0000256" key="1">
    <source>
        <dbReference type="ARBA" id="ARBA00004322"/>
    </source>
</evidence>
<dbReference type="SUPFAM" id="SSF49879">
    <property type="entry name" value="SMAD/FHA domain"/>
    <property type="match status" value="1"/>
</dbReference>
<dbReference type="InterPro" id="IPR000253">
    <property type="entry name" value="FHA_dom"/>
</dbReference>
<evidence type="ECO:0000256" key="7">
    <source>
        <dbReference type="ARBA" id="ARBA00023204"/>
    </source>
</evidence>
<evidence type="ECO:0000256" key="3">
    <source>
        <dbReference type="ARBA" id="ARBA00020013"/>
    </source>
</evidence>
<feature type="compositionally biased region" description="Polar residues" evidence="12">
    <location>
        <begin position="409"/>
        <end position="425"/>
    </location>
</feature>
<feature type="non-terminal residue" evidence="14">
    <location>
        <position position="746"/>
    </location>
</feature>
<comment type="subcellular location">
    <subcellularLocation>
        <location evidence="2">Chromosome</location>
        <location evidence="2">Telomere</location>
    </subcellularLocation>
    <subcellularLocation>
        <location evidence="1">Nucleus</location>
        <location evidence="1">PML body</location>
    </subcellularLocation>
</comment>
<dbReference type="Gene3D" id="3.40.50.10980">
    <property type="entry name" value="Nibrin, BRCT2 domain"/>
    <property type="match status" value="1"/>
</dbReference>
<dbReference type="SMART" id="SM00292">
    <property type="entry name" value="BRCT"/>
    <property type="match status" value="1"/>
</dbReference>